<keyword evidence="1" id="KW-0732">Signal</keyword>
<evidence type="ECO:0008006" key="4">
    <source>
        <dbReference type="Google" id="ProtNLM"/>
    </source>
</evidence>
<proteinExistence type="predicted"/>
<reference evidence="2" key="1">
    <citation type="submission" date="2022-11" db="EMBL/GenBank/DDBJ databases">
        <title>Parathalassolutuus dongxingensis gen. nov., sp. nov., a novel member of family Oceanospirillaceae isolated from a coastal shrimp pond in Guangxi, China.</title>
        <authorList>
            <person name="Chen H."/>
        </authorList>
    </citation>
    <scope>NUCLEOTIDE SEQUENCE</scope>
    <source>
        <strain evidence="2">G-43</strain>
    </source>
</reference>
<name>A0A9X3EEJ9_9GAMM</name>
<evidence type="ECO:0000313" key="2">
    <source>
        <dbReference type="EMBL" id="MCY0965760.1"/>
    </source>
</evidence>
<feature type="signal peptide" evidence="1">
    <location>
        <begin position="1"/>
        <end position="21"/>
    </location>
</feature>
<keyword evidence="3" id="KW-1185">Reference proteome</keyword>
<evidence type="ECO:0000313" key="3">
    <source>
        <dbReference type="Proteomes" id="UP001150830"/>
    </source>
</evidence>
<dbReference type="RefSeq" id="WP_283173971.1">
    <property type="nucleotide sequence ID" value="NZ_JAPNOA010000028.1"/>
</dbReference>
<accession>A0A9X3EEJ9</accession>
<protein>
    <recommendedName>
        <fullName evidence="4">DUF4124 domain-containing protein</fullName>
    </recommendedName>
</protein>
<feature type="chain" id="PRO_5040944237" description="DUF4124 domain-containing protein" evidence="1">
    <location>
        <begin position="22"/>
        <end position="241"/>
    </location>
</feature>
<evidence type="ECO:0000256" key="1">
    <source>
        <dbReference type="SAM" id="SignalP"/>
    </source>
</evidence>
<dbReference type="AlphaFoldDB" id="A0A9X3EEJ9"/>
<dbReference type="EMBL" id="JAPNOA010000028">
    <property type="protein sequence ID" value="MCY0965760.1"/>
    <property type="molecule type" value="Genomic_DNA"/>
</dbReference>
<organism evidence="2 3">
    <name type="scientific">Parathalassolituus penaei</name>
    <dbReference type="NCBI Taxonomy" id="2997323"/>
    <lineage>
        <taxon>Bacteria</taxon>
        <taxon>Pseudomonadati</taxon>
        <taxon>Pseudomonadota</taxon>
        <taxon>Gammaproteobacteria</taxon>
        <taxon>Oceanospirillales</taxon>
        <taxon>Oceanospirillaceae</taxon>
        <taxon>Parathalassolituus</taxon>
    </lineage>
</organism>
<comment type="caution">
    <text evidence="2">The sequence shown here is derived from an EMBL/GenBank/DDBJ whole genome shotgun (WGS) entry which is preliminary data.</text>
</comment>
<sequence length="241" mass="27202">MRAASLLVLLLAGLATSPVDAATKSGMKMYRYKVDGVLVIRDNVPPEFAKLGYEVIGKNGMVIEVVPPAPSSEELVKRHAAQKAEEDRQARIKVTKDRDSNLMRLYERPEDVERARLRKAEEVNSYIALLEKRLDNFRSKLEPLNAQKAGAEEHQRPLPPGLAEEIAGLEKGIADGEKDIRDRRDELSRITRDYAEQYERVRILQVYPAGTLEEEVDFQKLDAELAKRQTTQPGNGNKPKQ</sequence>
<gene>
    <name evidence="2" type="ORF">OUO13_11215</name>
</gene>
<dbReference type="Proteomes" id="UP001150830">
    <property type="component" value="Unassembled WGS sequence"/>
</dbReference>